<evidence type="ECO:0000313" key="3">
    <source>
        <dbReference type="EMBL" id="GGI69493.1"/>
    </source>
</evidence>
<dbReference type="EMBL" id="BAAAHC010000005">
    <property type="protein sequence ID" value="GAA0512678.1"/>
    <property type="molecule type" value="Genomic_DNA"/>
</dbReference>
<name>A0A917N657_9PSEU</name>
<sequence length="194" mass="21655">MLDVGEVIENTQSGERVKIRTGRLDTNGELVEGDFLLRAGGAVAATHIHPHQTETFEVLEGEVLIQIGSEEILARPGKRYVAPPGVPHRMINHGSTDARLISGAYPALRMDELLETLWGLATDGRTNRWGHPSPLRAAAIAAEFRDEFRLTWPQWLQDAVFRPLLPLARALSYPGTYVPVDRRRLRPASAPRRR</sequence>
<dbReference type="Pfam" id="PF07883">
    <property type="entry name" value="Cupin_2"/>
    <property type="match status" value="1"/>
</dbReference>
<gene>
    <name evidence="2" type="ORF">GCM10009545_13400</name>
    <name evidence="3" type="ORF">GCM10011581_03110</name>
</gene>
<reference evidence="2 5" key="2">
    <citation type="journal article" date="2019" name="Int. J. Syst. Evol. Microbiol.">
        <title>The Global Catalogue of Microorganisms (GCM) 10K type strain sequencing project: providing services to taxonomists for standard genome sequencing and annotation.</title>
        <authorList>
            <consortium name="The Broad Institute Genomics Platform"/>
            <consortium name="The Broad Institute Genome Sequencing Center for Infectious Disease"/>
            <person name="Wu L."/>
            <person name="Ma J."/>
        </authorList>
    </citation>
    <scope>NUCLEOTIDE SEQUENCE [LARGE SCALE GENOMIC DNA]</scope>
    <source>
        <strain evidence="2 5">JCM 10664</strain>
    </source>
</reference>
<reference evidence="2" key="4">
    <citation type="submission" date="2023-12" db="EMBL/GenBank/DDBJ databases">
        <authorList>
            <person name="Sun Q."/>
            <person name="Inoue M."/>
        </authorList>
    </citation>
    <scope>NUCLEOTIDE SEQUENCE</scope>
    <source>
        <strain evidence="2">JCM 10664</strain>
    </source>
</reference>
<dbReference type="Gene3D" id="2.60.120.10">
    <property type="entry name" value="Jelly Rolls"/>
    <property type="match status" value="1"/>
</dbReference>
<comment type="caution">
    <text evidence="3">The sequence shown here is derived from an EMBL/GenBank/DDBJ whole genome shotgun (WGS) entry which is preliminary data.</text>
</comment>
<dbReference type="CDD" id="cd02208">
    <property type="entry name" value="cupin_RmlC-like"/>
    <property type="match status" value="1"/>
</dbReference>
<dbReference type="SUPFAM" id="SSF51182">
    <property type="entry name" value="RmlC-like cupins"/>
    <property type="match status" value="1"/>
</dbReference>
<feature type="domain" description="Cupin type-2" evidence="1">
    <location>
        <begin position="38"/>
        <end position="102"/>
    </location>
</feature>
<proteinExistence type="predicted"/>
<reference evidence="3" key="3">
    <citation type="submission" date="2020-09" db="EMBL/GenBank/DDBJ databases">
        <authorList>
            <person name="Sun Q."/>
            <person name="Zhou Y."/>
        </authorList>
    </citation>
    <scope>NUCLEOTIDE SEQUENCE</scope>
    <source>
        <strain evidence="3">CGMCC 4.7206</strain>
    </source>
</reference>
<dbReference type="Proteomes" id="UP001500220">
    <property type="component" value="Unassembled WGS sequence"/>
</dbReference>
<dbReference type="RefSeq" id="WP_188984585.1">
    <property type="nucleotide sequence ID" value="NZ_BAAAHC010000005.1"/>
</dbReference>
<dbReference type="Proteomes" id="UP000597989">
    <property type="component" value="Unassembled WGS sequence"/>
</dbReference>
<organism evidence="3 4">
    <name type="scientific">Saccharopolyspora thermophila</name>
    <dbReference type="NCBI Taxonomy" id="89367"/>
    <lineage>
        <taxon>Bacteria</taxon>
        <taxon>Bacillati</taxon>
        <taxon>Actinomycetota</taxon>
        <taxon>Actinomycetes</taxon>
        <taxon>Pseudonocardiales</taxon>
        <taxon>Pseudonocardiaceae</taxon>
        <taxon>Saccharopolyspora</taxon>
    </lineage>
</organism>
<dbReference type="InterPro" id="IPR013096">
    <property type="entry name" value="Cupin_2"/>
</dbReference>
<keyword evidence="5" id="KW-1185">Reference proteome</keyword>
<dbReference type="EMBL" id="BMMT01000001">
    <property type="protein sequence ID" value="GGI69493.1"/>
    <property type="molecule type" value="Genomic_DNA"/>
</dbReference>
<dbReference type="InterPro" id="IPR011051">
    <property type="entry name" value="RmlC_Cupin_sf"/>
</dbReference>
<evidence type="ECO:0000313" key="5">
    <source>
        <dbReference type="Proteomes" id="UP001500220"/>
    </source>
</evidence>
<evidence type="ECO:0000313" key="2">
    <source>
        <dbReference type="EMBL" id="GAA0512678.1"/>
    </source>
</evidence>
<protein>
    <recommendedName>
        <fullName evidence="1">Cupin type-2 domain-containing protein</fullName>
    </recommendedName>
</protein>
<evidence type="ECO:0000313" key="4">
    <source>
        <dbReference type="Proteomes" id="UP000597989"/>
    </source>
</evidence>
<dbReference type="AlphaFoldDB" id="A0A917N657"/>
<reference evidence="3 4" key="1">
    <citation type="journal article" date="2014" name="Int. J. Syst. Evol. Microbiol.">
        <title>Complete genome sequence of Corynebacterium casei LMG S-19264T (=DSM 44701T), isolated from a smear-ripened cheese.</title>
        <authorList>
            <consortium name="US DOE Joint Genome Institute (JGI-PGF)"/>
            <person name="Walter F."/>
            <person name="Albersmeier A."/>
            <person name="Kalinowski J."/>
            <person name="Ruckert C."/>
        </authorList>
    </citation>
    <scope>NUCLEOTIDE SEQUENCE [LARGE SCALE GENOMIC DNA]</scope>
    <source>
        <strain evidence="3 4">CGMCC 4.7206</strain>
    </source>
</reference>
<evidence type="ECO:0000259" key="1">
    <source>
        <dbReference type="Pfam" id="PF07883"/>
    </source>
</evidence>
<dbReference type="InterPro" id="IPR014710">
    <property type="entry name" value="RmlC-like_jellyroll"/>
</dbReference>
<accession>A0A917N657</accession>